<organism evidence="1 2">
    <name type="scientific">Araneus ventricosus</name>
    <name type="common">Orbweaver spider</name>
    <name type="synonym">Epeira ventricosa</name>
    <dbReference type="NCBI Taxonomy" id="182803"/>
    <lineage>
        <taxon>Eukaryota</taxon>
        <taxon>Metazoa</taxon>
        <taxon>Ecdysozoa</taxon>
        <taxon>Arthropoda</taxon>
        <taxon>Chelicerata</taxon>
        <taxon>Arachnida</taxon>
        <taxon>Araneae</taxon>
        <taxon>Araneomorphae</taxon>
        <taxon>Entelegynae</taxon>
        <taxon>Araneoidea</taxon>
        <taxon>Araneidae</taxon>
        <taxon>Araneus</taxon>
    </lineage>
</organism>
<keyword evidence="2" id="KW-1185">Reference proteome</keyword>
<gene>
    <name evidence="1" type="ORF">AVEN_101447_1</name>
</gene>
<protein>
    <submittedName>
        <fullName evidence="1">Uncharacterized protein</fullName>
    </submittedName>
</protein>
<accession>A0A4Y2CX66</accession>
<dbReference type="AlphaFoldDB" id="A0A4Y2CX66"/>
<sequence length="114" mass="12725">MGYLRNTGHLWLTYIIRSTVYVGFVWLKSDVKGQASSRWCGMKVRTGCPPMQPVFNYCHVTQGQGLRRKVISSNNVSRKILYSKSSNPAEKGREASAIINVPCLDKNSDNGGSR</sequence>
<proteinExistence type="predicted"/>
<name>A0A4Y2CX66_ARAVE</name>
<reference evidence="1 2" key="1">
    <citation type="journal article" date="2019" name="Sci. Rep.">
        <title>Orb-weaving spider Araneus ventricosus genome elucidates the spidroin gene catalogue.</title>
        <authorList>
            <person name="Kono N."/>
            <person name="Nakamura H."/>
            <person name="Ohtoshi R."/>
            <person name="Moran D.A.P."/>
            <person name="Shinohara A."/>
            <person name="Yoshida Y."/>
            <person name="Fujiwara M."/>
            <person name="Mori M."/>
            <person name="Tomita M."/>
            <person name="Arakawa K."/>
        </authorList>
    </citation>
    <scope>NUCLEOTIDE SEQUENCE [LARGE SCALE GENOMIC DNA]</scope>
</reference>
<comment type="caution">
    <text evidence="1">The sequence shown here is derived from an EMBL/GenBank/DDBJ whole genome shotgun (WGS) entry which is preliminary data.</text>
</comment>
<evidence type="ECO:0000313" key="1">
    <source>
        <dbReference type="EMBL" id="GBM08324.1"/>
    </source>
</evidence>
<evidence type="ECO:0000313" key="2">
    <source>
        <dbReference type="Proteomes" id="UP000499080"/>
    </source>
</evidence>
<dbReference type="EMBL" id="BGPR01000255">
    <property type="protein sequence ID" value="GBM08324.1"/>
    <property type="molecule type" value="Genomic_DNA"/>
</dbReference>
<dbReference type="Proteomes" id="UP000499080">
    <property type="component" value="Unassembled WGS sequence"/>
</dbReference>